<dbReference type="Proteomes" id="UP001313282">
    <property type="component" value="Unassembled WGS sequence"/>
</dbReference>
<evidence type="ECO:0000313" key="2">
    <source>
        <dbReference type="Proteomes" id="UP001313282"/>
    </source>
</evidence>
<accession>A0AAN8MQF7</accession>
<proteinExistence type="predicted"/>
<dbReference type="EMBL" id="JAVHNR010000008">
    <property type="protein sequence ID" value="KAK6334834.1"/>
    <property type="molecule type" value="Genomic_DNA"/>
</dbReference>
<gene>
    <name evidence="1" type="ORF">TWF718_010279</name>
</gene>
<dbReference type="AlphaFoldDB" id="A0AAN8MQF7"/>
<organism evidence="1 2">
    <name type="scientific">Orbilia javanica</name>
    <dbReference type="NCBI Taxonomy" id="47235"/>
    <lineage>
        <taxon>Eukaryota</taxon>
        <taxon>Fungi</taxon>
        <taxon>Dikarya</taxon>
        <taxon>Ascomycota</taxon>
        <taxon>Pezizomycotina</taxon>
        <taxon>Orbiliomycetes</taxon>
        <taxon>Orbiliales</taxon>
        <taxon>Orbiliaceae</taxon>
        <taxon>Orbilia</taxon>
    </lineage>
</organism>
<name>A0AAN8MQF7_9PEZI</name>
<sequence>MYVCLPAGASPGSNPVDRTKEFKRWLACALLPQQINIHFLTHTVTSTTKHHSTAYTLAYRCIITSKIQKRQKKKKKEQRTIGLLASEIRGVSYKTGVLPFTSPSA</sequence>
<protein>
    <submittedName>
        <fullName evidence="1">Uncharacterized protein</fullName>
    </submittedName>
</protein>
<keyword evidence="2" id="KW-1185">Reference proteome</keyword>
<reference evidence="1 2" key="1">
    <citation type="submission" date="2019-10" db="EMBL/GenBank/DDBJ databases">
        <authorList>
            <person name="Palmer J.M."/>
        </authorList>
    </citation>
    <scope>NUCLEOTIDE SEQUENCE [LARGE SCALE GENOMIC DNA]</scope>
    <source>
        <strain evidence="1 2">TWF718</strain>
    </source>
</reference>
<evidence type="ECO:0000313" key="1">
    <source>
        <dbReference type="EMBL" id="KAK6334834.1"/>
    </source>
</evidence>
<comment type="caution">
    <text evidence="1">The sequence shown here is derived from an EMBL/GenBank/DDBJ whole genome shotgun (WGS) entry which is preliminary data.</text>
</comment>